<dbReference type="PRINTS" id="PR00080">
    <property type="entry name" value="SDRFAMILY"/>
</dbReference>
<name>A0ABT2CDP8_9ACTN</name>
<dbReference type="CDD" id="cd05233">
    <property type="entry name" value="SDR_c"/>
    <property type="match status" value="1"/>
</dbReference>
<evidence type="ECO:0000256" key="2">
    <source>
        <dbReference type="ARBA" id="ARBA00023002"/>
    </source>
</evidence>
<sequence length="293" mass="29819">MTDQRVVLVTGGGTGIGAATARLLREHGHRVVVSGRRPGPLRALAEETGVLPHAADIGDAEQVRGLVDATVAEYGRLDGLVLNAGTGRGGAVGELSDEDWQAVLRTNLTGPFLLLRAALPHLLAARGAVVAVASVSALRNGTANAAYATSKAGLLQLCGSVAVDYGARGVRANTVCPSWVRTDMADRRMARFAGEAGLAGGEASGAEGRGSDGVEAAYEQATRLLPVGRPGEPREVAEAVAWLLSPAASFVNGAVLTVDGGVTAVDPGTAAFDFRIDPRAPRVPRPAPGRAAG</sequence>
<dbReference type="Gene3D" id="3.40.50.720">
    <property type="entry name" value="NAD(P)-binding Rossmann-like Domain"/>
    <property type="match status" value="1"/>
</dbReference>
<dbReference type="InterPro" id="IPR057326">
    <property type="entry name" value="KR_dom"/>
</dbReference>
<dbReference type="Proteomes" id="UP001431313">
    <property type="component" value="Unassembled WGS sequence"/>
</dbReference>
<keyword evidence="6" id="KW-1185">Reference proteome</keyword>
<dbReference type="RefSeq" id="WP_258786368.1">
    <property type="nucleotide sequence ID" value="NZ_JANUGQ010000004.1"/>
</dbReference>
<dbReference type="InterPro" id="IPR036291">
    <property type="entry name" value="NAD(P)-bd_dom_sf"/>
</dbReference>
<evidence type="ECO:0000313" key="6">
    <source>
        <dbReference type="Proteomes" id="UP001431313"/>
    </source>
</evidence>
<evidence type="ECO:0000259" key="4">
    <source>
        <dbReference type="SMART" id="SM00822"/>
    </source>
</evidence>
<dbReference type="PANTHER" id="PTHR42760">
    <property type="entry name" value="SHORT-CHAIN DEHYDROGENASES/REDUCTASES FAMILY MEMBER"/>
    <property type="match status" value="1"/>
</dbReference>
<keyword evidence="2" id="KW-0560">Oxidoreductase</keyword>
<accession>A0ABT2CDP8</accession>
<proteinExistence type="inferred from homology"/>
<evidence type="ECO:0000313" key="5">
    <source>
        <dbReference type="EMBL" id="MCS0635544.1"/>
    </source>
</evidence>
<evidence type="ECO:0000256" key="3">
    <source>
        <dbReference type="RuleBase" id="RU000363"/>
    </source>
</evidence>
<dbReference type="PROSITE" id="PS00061">
    <property type="entry name" value="ADH_SHORT"/>
    <property type="match status" value="1"/>
</dbReference>
<comment type="similarity">
    <text evidence="1 3">Belongs to the short-chain dehydrogenases/reductases (SDR) family.</text>
</comment>
<dbReference type="InterPro" id="IPR002347">
    <property type="entry name" value="SDR_fam"/>
</dbReference>
<dbReference type="Pfam" id="PF13561">
    <property type="entry name" value="adh_short_C2"/>
    <property type="match status" value="1"/>
</dbReference>
<protein>
    <submittedName>
        <fullName evidence="5">SDR family oxidoreductase</fullName>
    </submittedName>
</protein>
<comment type="caution">
    <text evidence="5">The sequence shown here is derived from an EMBL/GenBank/DDBJ whole genome shotgun (WGS) entry which is preliminary data.</text>
</comment>
<dbReference type="PANTHER" id="PTHR42760:SF133">
    <property type="entry name" value="3-OXOACYL-[ACYL-CARRIER-PROTEIN] REDUCTASE"/>
    <property type="match status" value="1"/>
</dbReference>
<dbReference type="EMBL" id="JANUGQ010000004">
    <property type="protein sequence ID" value="MCS0635544.1"/>
    <property type="molecule type" value="Genomic_DNA"/>
</dbReference>
<organism evidence="5 6">
    <name type="scientific">Streptomyces pyxinae</name>
    <dbReference type="NCBI Taxonomy" id="2970734"/>
    <lineage>
        <taxon>Bacteria</taxon>
        <taxon>Bacillati</taxon>
        <taxon>Actinomycetota</taxon>
        <taxon>Actinomycetes</taxon>
        <taxon>Kitasatosporales</taxon>
        <taxon>Streptomycetaceae</taxon>
        <taxon>Streptomyces</taxon>
    </lineage>
</organism>
<dbReference type="InterPro" id="IPR020904">
    <property type="entry name" value="Sc_DH/Rdtase_CS"/>
</dbReference>
<dbReference type="SUPFAM" id="SSF51735">
    <property type="entry name" value="NAD(P)-binding Rossmann-fold domains"/>
    <property type="match status" value="1"/>
</dbReference>
<dbReference type="SMART" id="SM00822">
    <property type="entry name" value="PKS_KR"/>
    <property type="match status" value="1"/>
</dbReference>
<evidence type="ECO:0000256" key="1">
    <source>
        <dbReference type="ARBA" id="ARBA00006484"/>
    </source>
</evidence>
<reference evidence="5" key="1">
    <citation type="submission" date="2022-08" db="EMBL/GenBank/DDBJ databases">
        <authorList>
            <person name="Somphong A."/>
            <person name="Phongsopitanun W."/>
        </authorList>
    </citation>
    <scope>NUCLEOTIDE SEQUENCE</scope>
    <source>
        <strain evidence="5">LP05-1</strain>
    </source>
</reference>
<dbReference type="Pfam" id="PF00106">
    <property type="entry name" value="adh_short"/>
    <property type="match status" value="1"/>
</dbReference>
<dbReference type="PRINTS" id="PR00081">
    <property type="entry name" value="GDHRDH"/>
</dbReference>
<feature type="domain" description="Ketoreductase" evidence="4">
    <location>
        <begin position="5"/>
        <end position="168"/>
    </location>
</feature>
<gene>
    <name evidence="5" type="ORF">NX801_07700</name>
</gene>